<dbReference type="AlphaFoldDB" id="A0AAV3WEF3"/>
<dbReference type="Proteomes" id="UP001050975">
    <property type="component" value="Unassembled WGS sequence"/>
</dbReference>
<name>A0AAV3WEF3_9CYAN</name>
<evidence type="ECO:0000256" key="1">
    <source>
        <dbReference type="SAM" id="MobiDB-lite"/>
    </source>
</evidence>
<reference evidence="2" key="1">
    <citation type="submission" date="2019-10" db="EMBL/GenBank/DDBJ databases">
        <title>Draft genome sequece of Microseira wollei NIES-4236.</title>
        <authorList>
            <person name="Yamaguchi H."/>
            <person name="Suzuki S."/>
            <person name="Kawachi M."/>
        </authorList>
    </citation>
    <scope>NUCLEOTIDE SEQUENCE</scope>
    <source>
        <strain evidence="2">NIES-4236</strain>
    </source>
</reference>
<feature type="region of interest" description="Disordered" evidence="1">
    <location>
        <begin position="1"/>
        <end position="51"/>
    </location>
</feature>
<evidence type="ECO:0000313" key="3">
    <source>
        <dbReference type="Proteomes" id="UP001050975"/>
    </source>
</evidence>
<dbReference type="EMBL" id="BLAY01000002">
    <property type="protein sequence ID" value="GET35559.1"/>
    <property type="molecule type" value="Genomic_DNA"/>
</dbReference>
<accession>A0AAV3WEF3</accession>
<sequence length="70" mass="7504">MAILIPFAANAQTRPLRDPPKSPKTAGDFPLSPRSPLVTRILPGNADPEAPASGTPYILQTIFLPILIRT</sequence>
<gene>
    <name evidence="2" type="ORF">MiSe_03010</name>
</gene>
<organism evidence="2 3">
    <name type="scientific">Microseira wollei NIES-4236</name>
    <dbReference type="NCBI Taxonomy" id="2530354"/>
    <lineage>
        <taxon>Bacteria</taxon>
        <taxon>Bacillati</taxon>
        <taxon>Cyanobacteriota</taxon>
        <taxon>Cyanophyceae</taxon>
        <taxon>Oscillatoriophycideae</taxon>
        <taxon>Aerosakkonematales</taxon>
        <taxon>Aerosakkonemataceae</taxon>
        <taxon>Microseira</taxon>
    </lineage>
</organism>
<keyword evidence="3" id="KW-1185">Reference proteome</keyword>
<proteinExistence type="predicted"/>
<evidence type="ECO:0000313" key="2">
    <source>
        <dbReference type="EMBL" id="GET35559.1"/>
    </source>
</evidence>
<protein>
    <submittedName>
        <fullName evidence="2">Uncharacterized protein</fullName>
    </submittedName>
</protein>
<comment type="caution">
    <text evidence="2">The sequence shown here is derived from an EMBL/GenBank/DDBJ whole genome shotgun (WGS) entry which is preliminary data.</text>
</comment>